<feature type="compositionally biased region" description="Low complexity" evidence="6">
    <location>
        <begin position="1036"/>
        <end position="1054"/>
    </location>
</feature>
<feature type="compositionally biased region" description="Polar residues" evidence="6">
    <location>
        <begin position="932"/>
        <end position="943"/>
    </location>
</feature>
<evidence type="ECO:0000259" key="7">
    <source>
        <dbReference type="Pfam" id="PF12348"/>
    </source>
</evidence>
<feature type="compositionally biased region" description="Polar residues" evidence="6">
    <location>
        <begin position="411"/>
        <end position="424"/>
    </location>
</feature>
<feature type="region of interest" description="Disordered" evidence="6">
    <location>
        <begin position="1422"/>
        <end position="1488"/>
    </location>
</feature>
<feature type="compositionally biased region" description="Polar residues" evidence="6">
    <location>
        <begin position="270"/>
        <end position="279"/>
    </location>
</feature>
<dbReference type="GO" id="GO:1990023">
    <property type="term" value="C:mitotic spindle midzone"/>
    <property type="evidence" value="ECO:0007669"/>
    <property type="project" value="TreeGrafter"/>
</dbReference>
<evidence type="ECO:0000256" key="3">
    <source>
        <dbReference type="ARBA" id="ARBA00022618"/>
    </source>
</evidence>
<gene>
    <name evidence="8" type="ORF">VHUM_02275</name>
</gene>
<feature type="region of interest" description="Disordered" evidence="6">
    <location>
        <begin position="864"/>
        <end position="1275"/>
    </location>
</feature>
<dbReference type="InterPro" id="IPR011989">
    <property type="entry name" value="ARM-like"/>
</dbReference>
<feature type="domain" description="CLASP N-terminal" evidence="7">
    <location>
        <begin position="22"/>
        <end position="241"/>
    </location>
</feature>
<dbReference type="GO" id="GO:0090307">
    <property type="term" value="P:mitotic spindle assembly"/>
    <property type="evidence" value="ECO:0007669"/>
    <property type="project" value="TreeGrafter"/>
</dbReference>
<evidence type="ECO:0000313" key="9">
    <source>
        <dbReference type="Proteomes" id="UP000473826"/>
    </source>
</evidence>
<dbReference type="OrthoDB" id="46159at2759"/>
<comment type="subcellular location">
    <subcellularLocation>
        <location evidence="1">Cytoplasm</location>
        <location evidence="1">Cytoskeleton</location>
        <location evidence="1">Spindle</location>
    </subcellularLocation>
</comment>
<feature type="compositionally biased region" description="Low complexity" evidence="6">
    <location>
        <begin position="1178"/>
        <end position="1194"/>
    </location>
</feature>
<name>A0A7D8V0I3_VANHU</name>
<evidence type="ECO:0000313" key="8">
    <source>
        <dbReference type="EMBL" id="TXT10770.1"/>
    </source>
</evidence>
<comment type="similarity">
    <text evidence="2">Belongs to the CLASP family.</text>
</comment>
<evidence type="ECO:0000256" key="4">
    <source>
        <dbReference type="ARBA" id="ARBA00022701"/>
    </source>
</evidence>
<keyword evidence="5" id="KW-0131">Cell cycle</keyword>
<dbReference type="PANTHER" id="PTHR21567">
    <property type="entry name" value="CLASP"/>
    <property type="match status" value="1"/>
</dbReference>
<feature type="compositionally biased region" description="Polar residues" evidence="6">
    <location>
        <begin position="363"/>
        <end position="376"/>
    </location>
</feature>
<organism evidence="8 9">
    <name type="scientific">Vanrija humicola</name>
    <name type="common">Yeast</name>
    <name type="synonym">Cryptococcus humicola</name>
    <dbReference type="NCBI Taxonomy" id="5417"/>
    <lineage>
        <taxon>Eukaryota</taxon>
        <taxon>Fungi</taxon>
        <taxon>Dikarya</taxon>
        <taxon>Basidiomycota</taxon>
        <taxon>Agaricomycotina</taxon>
        <taxon>Tremellomycetes</taxon>
        <taxon>Trichosporonales</taxon>
        <taxon>Trichosporonaceae</taxon>
        <taxon>Vanrija</taxon>
    </lineage>
</organism>
<dbReference type="Proteomes" id="UP000473826">
    <property type="component" value="Unassembled WGS sequence"/>
</dbReference>
<feature type="compositionally biased region" description="Low complexity" evidence="6">
    <location>
        <begin position="629"/>
        <end position="638"/>
    </location>
</feature>
<feature type="compositionally biased region" description="Low complexity" evidence="6">
    <location>
        <begin position="1133"/>
        <end position="1153"/>
    </location>
</feature>
<feature type="compositionally biased region" description="Low complexity" evidence="6">
    <location>
        <begin position="898"/>
        <end position="911"/>
    </location>
</feature>
<keyword evidence="5" id="KW-0498">Mitosis</keyword>
<comment type="caution">
    <text evidence="8">The sequence shown here is derived from an EMBL/GenBank/DDBJ whole genome shotgun (WGS) entry which is preliminary data.</text>
</comment>
<feature type="region of interest" description="Disordered" evidence="6">
    <location>
        <begin position="742"/>
        <end position="766"/>
    </location>
</feature>
<dbReference type="Pfam" id="PF12348">
    <property type="entry name" value="CLASP_N"/>
    <property type="match status" value="1"/>
</dbReference>
<feature type="compositionally biased region" description="Low complexity" evidence="6">
    <location>
        <begin position="1426"/>
        <end position="1441"/>
    </location>
</feature>
<feature type="compositionally biased region" description="Polar residues" evidence="6">
    <location>
        <begin position="1381"/>
        <end position="1393"/>
    </location>
</feature>
<dbReference type="PANTHER" id="PTHR21567:SF60">
    <property type="entry name" value="CLASP N-TERMINAL DOMAIN-CONTAINING PROTEIN"/>
    <property type="match status" value="1"/>
</dbReference>
<accession>A0A7D8V0I3</accession>
<evidence type="ECO:0000256" key="1">
    <source>
        <dbReference type="ARBA" id="ARBA00004186"/>
    </source>
</evidence>
<sequence length="1565" mass="164219">MPPADAAGAKIPCPSPHSLQLELDSLAAILEPQEREDTWEKFEKAIIRFAAVTRGGGYKHLDAYVRGVGNKGVGLRLVDCMLSDRGRLSGVTTDLLQTFAPRLAGHFAPLVHLYLPPLIRLLARPNKVYLKRAEKCLLTIISHCPLPTILIHLRGGLDDKSDMCRRASGVAIERSVELWDRTRWHDKDLEILELCMRKMATDRGAEVRKTAKRVWALFADDFPERVEEFTTPLTPTIRRYLDIPPADGTGKPRSRPPPRPVFTAPAPARSQPTSSSLAGPSTAAVYDSPDKYGSILGSRAQRTMPRTDAPASTADPARRMAAPTRGAEPLPGRVTRSASSMSQHSTSSAASNDAGRNPLSRPSRPQQHSSAGSTHPSVVVADNALPARRFPPPARIVRQASEEEAAASASYTRPTPALTNSRPQRQLGAAHRRLAAGPSRMDSDESLKSASSAGAPAPAAPVDPSPSQSIVKHRVTDFERLAEEHAAASPARSSPRAELQPLPPRPRSVSPAFVREPPAPLPRSTPAHVRPVRGMSVDSPSLSMLVGRRSPSDGYNQDLQLLDISMVSNEGSGAGDTPIANRGDRLSQSLRERTSLPGVAQLIEKFTPKQEHASLPLRRVASESAQTLSSPSPASASSTPDARRISPLPRRSPLAQIQHLEEEPSPRSLKRKGSDLEATFAPRHDEGTTPAPSKATPRWSMSPLIAFGDSPLAAAEPKPKFTFSARPFGRPSLFNDLMSISNGTFDTRKPQEATLEEEESDDDDDGNQAVLLEDIADITVVGPAVPAPQADGVVADLLDDADEDIEATIILTRPPLAEPTHVPETVAEAAPQEEPVETVAVEAHGSLGDHPAVDDKQVIGDVASQSAEGDLGLTELAAPVEPVQDPPTPVEVPEEPTPVKAAPPVTPVKDVSQQHEMPVKTACPDATPASLRATSSVSTTPISNPAEPRRASRRLQLMAEEAPVEPPAQAPASVEETPVRPTAELPATEDAGEETPAEAPRAPSRRAAALRSVRATPVEKRSFRPVSKLGSIDSGKAAPAPARVVSAKAASSSAFISESDPALPADPVPTPAAAPAPAPVPVPAPVVKKASKPPLPLATTFKPAPPALTSNRSVSGEVQRPSRPPSSASNLTKPTAATAARAAAAAAAAASKPAPEKEPKRAPVRTAAPAPAAPSRPAPRAAGAAFGSTAASRARAAELPPLKRQRVKLKAPMESFRPRSGGTGGAKAAIVGNAEPRQAPLRARNRATGAGRSAKTTETFPLPGPGLDLKTTAPSSGSLTLALVPQPETAKAQQEVAVVEAAKTAEPSISLAIPGSAPAQPSSNDQLSRTPTSTSPLLVAGHISPASSRFSGRSDRSSGSKSSPVIIAAPRALDPVLTPLNELSSTPVSTQTPVRRGKAAESPALAHSRRISQAIPASLLRSSLDPASTPSSASKATSALAQIDSSEDDDDDEEAEVPTPVATFKPRHTRRSTRPQIPSASSFSPPLPVLAIREDTPDAKEDAVSDTSILGTVVRHDVSTPPAKSAASLLAKLNGGAAGTPDDRKVLTPRDANLARRGVVGDDEE</sequence>
<dbReference type="GO" id="GO:0005876">
    <property type="term" value="C:spindle microtubule"/>
    <property type="evidence" value="ECO:0007669"/>
    <property type="project" value="TreeGrafter"/>
</dbReference>
<evidence type="ECO:0000256" key="6">
    <source>
        <dbReference type="SAM" id="MobiDB-lite"/>
    </source>
</evidence>
<feature type="compositionally biased region" description="Low complexity" evidence="6">
    <location>
        <begin position="487"/>
        <end position="499"/>
    </location>
</feature>
<dbReference type="InterPro" id="IPR024395">
    <property type="entry name" value="CLASP_N_dom"/>
</dbReference>
<feature type="compositionally biased region" description="Pro residues" evidence="6">
    <location>
        <begin position="1064"/>
        <end position="1084"/>
    </location>
</feature>
<feature type="region of interest" description="Disordered" evidence="6">
    <location>
        <begin position="1309"/>
        <end position="1410"/>
    </location>
</feature>
<dbReference type="GO" id="GO:0005881">
    <property type="term" value="C:cytoplasmic microtubule"/>
    <property type="evidence" value="ECO:0007669"/>
    <property type="project" value="TreeGrafter"/>
</dbReference>
<feature type="compositionally biased region" description="Low complexity" evidence="6">
    <location>
        <begin position="645"/>
        <end position="654"/>
    </location>
</feature>
<feature type="compositionally biased region" description="Acidic residues" evidence="6">
    <location>
        <begin position="754"/>
        <end position="766"/>
    </location>
</feature>
<feature type="region of interest" description="Disordered" evidence="6">
    <location>
        <begin position="400"/>
        <end position="469"/>
    </location>
</feature>
<feature type="region of interest" description="Disordered" evidence="6">
    <location>
        <begin position="621"/>
        <end position="702"/>
    </location>
</feature>
<keyword evidence="3" id="KW-0132">Cell division</keyword>
<reference evidence="8 9" key="1">
    <citation type="journal article" date="2019" name="PLoS Genet.">
        <title>Convergent evolution of linked mating-type loci in basidiomycete fungi.</title>
        <authorList>
            <person name="Sun S."/>
            <person name="Coelho M.A."/>
            <person name="Heitman J."/>
            <person name="Nowrousian M."/>
        </authorList>
    </citation>
    <scope>NUCLEOTIDE SEQUENCE [LARGE SCALE GENOMIC DNA]</scope>
    <source>
        <strain evidence="8 9">CBS 4282</strain>
    </source>
</reference>
<feature type="compositionally biased region" description="Polar residues" evidence="6">
    <location>
        <begin position="1474"/>
        <end position="1484"/>
    </location>
</feature>
<feature type="region of interest" description="Disordered" evidence="6">
    <location>
        <begin position="1535"/>
        <end position="1565"/>
    </location>
</feature>
<feature type="compositionally biased region" description="Acidic residues" evidence="6">
    <location>
        <begin position="1445"/>
        <end position="1456"/>
    </location>
</feature>
<keyword evidence="4" id="KW-0493">Microtubule</keyword>
<proteinExistence type="inferred from homology"/>
<protein>
    <recommendedName>
        <fullName evidence="7">CLASP N-terminal domain-containing protein</fullName>
    </recommendedName>
</protein>
<dbReference type="InterPro" id="IPR016024">
    <property type="entry name" value="ARM-type_fold"/>
</dbReference>
<keyword evidence="9" id="KW-1185">Reference proteome</keyword>
<evidence type="ECO:0000256" key="5">
    <source>
        <dbReference type="ARBA" id="ARBA00022776"/>
    </source>
</evidence>
<dbReference type="EMBL" id="QKWK01000005">
    <property type="protein sequence ID" value="TXT10770.1"/>
    <property type="molecule type" value="Genomic_DNA"/>
</dbReference>
<evidence type="ECO:0000256" key="2">
    <source>
        <dbReference type="ARBA" id="ARBA00009549"/>
    </source>
</evidence>
<dbReference type="SUPFAM" id="SSF48371">
    <property type="entry name" value="ARM repeat"/>
    <property type="match status" value="1"/>
</dbReference>
<dbReference type="GO" id="GO:0005815">
    <property type="term" value="C:microtubule organizing center"/>
    <property type="evidence" value="ECO:0007669"/>
    <property type="project" value="TreeGrafter"/>
</dbReference>
<feature type="compositionally biased region" description="Low complexity" evidence="6">
    <location>
        <begin position="997"/>
        <end position="1015"/>
    </location>
</feature>
<feature type="compositionally biased region" description="Low complexity" evidence="6">
    <location>
        <begin position="337"/>
        <end position="351"/>
    </location>
</feature>
<feature type="region of interest" description="Disordered" evidence="6">
    <location>
        <begin position="484"/>
        <end position="556"/>
    </location>
</feature>
<dbReference type="GO" id="GO:0008017">
    <property type="term" value="F:microtubule binding"/>
    <property type="evidence" value="ECO:0007669"/>
    <property type="project" value="TreeGrafter"/>
</dbReference>
<dbReference type="Gene3D" id="1.25.10.10">
    <property type="entry name" value="Leucine-rich Repeat Variant"/>
    <property type="match status" value="1"/>
</dbReference>
<feature type="region of interest" description="Disordered" evidence="6">
    <location>
        <begin position="239"/>
        <end position="378"/>
    </location>
</feature>
<dbReference type="GO" id="GO:0051301">
    <property type="term" value="P:cell division"/>
    <property type="evidence" value="ECO:0007669"/>
    <property type="project" value="UniProtKB-KW"/>
</dbReference>
<feature type="compositionally biased region" description="Polar residues" evidence="6">
    <location>
        <begin position="1319"/>
        <end position="1336"/>
    </location>
</feature>